<dbReference type="Gene3D" id="2.40.50.100">
    <property type="match status" value="1"/>
</dbReference>
<keyword evidence="3" id="KW-1185">Reference proteome</keyword>
<keyword evidence="1" id="KW-0175">Coiled coil</keyword>
<feature type="coiled-coil region" evidence="1">
    <location>
        <begin position="126"/>
        <end position="153"/>
    </location>
</feature>
<evidence type="ECO:0000313" key="2">
    <source>
        <dbReference type="EMBL" id="GHG84555.1"/>
    </source>
</evidence>
<protein>
    <recommendedName>
        <fullName evidence="4">HlyD family secretion protein</fullName>
    </recommendedName>
</protein>
<dbReference type="GO" id="GO:0015562">
    <property type="term" value="F:efflux transmembrane transporter activity"/>
    <property type="evidence" value="ECO:0007669"/>
    <property type="project" value="TreeGrafter"/>
</dbReference>
<dbReference type="Gene3D" id="2.40.30.170">
    <property type="match status" value="1"/>
</dbReference>
<sequence>MRFLRQSLLGLFLASVVVALLIYAGQLVMGAIETRMASAPRPPQPRERVFAVNLRPARMETVTPVLEAYGQVESRRTLELRAAVGGRVIWLAETFVEGGAVAEGADLVWIDPADATSARDRVRSDLMDAEAEQRDAARALTLARDELEAAKAQQDLRQRAYDRQQGLQQRGVGSAAAAEEAELALAAARQAVLSRRLAVAQAEARGDQAVTQIARSRLALEEAERELADTTIRAGFSGVLSGVTLVEGRLVSANEKLAELIDPQALEVAFRISTAQYTRLLTGAGTLISAPVTVTLDANGAALSARGRISRDSAAVGEGQSGRLLYARLDLAPGFKPGDFVTVSVEEPAIDNVARLPASALDAGGTVLVLGEGNRLEALPVELVRRQGDSVLLRGDGLAGREVVIGRTPLLGPGILVRPLREDARAEIAPEDTALLELSEDRRARLLAFVESNPAMPEPVRKQTLAQLGAPRVPAQLVERLEARMGG</sequence>
<dbReference type="Proteomes" id="UP000611500">
    <property type="component" value="Unassembled WGS sequence"/>
</dbReference>
<dbReference type="Gene3D" id="2.40.420.20">
    <property type="match status" value="1"/>
</dbReference>
<evidence type="ECO:0000313" key="3">
    <source>
        <dbReference type="Proteomes" id="UP000611500"/>
    </source>
</evidence>
<dbReference type="RefSeq" id="WP_028092390.1">
    <property type="nucleotide sequence ID" value="NZ_BNAP01000003.1"/>
</dbReference>
<comment type="caution">
    <text evidence="2">The sequence shown here is derived from an EMBL/GenBank/DDBJ whole genome shotgun (WGS) entry which is preliminary data.</text>
</comment>
<reference evidence="2" key="1">
    <citation type="journal article" date="2014" name="Int. J. Syst. Evol. Microbiol.">
        <title>Complete genome sequence of Corynebacterium casei LMG S-19264T (=DSM 44701T), isolated from a smear-ripened cheese.</title>
        <authorList>
            <consortium name="US DOE Joint Genome Institute (JGI-PGF)"/>
            <person name="Walter F."/>
            <person name="Albersmeier A."/>
            <person name="Kalinowski J."/>
            <person name="Ruckert C."/>
        </authorList>
    </citation>
    <scope>NUCLEOTIDE SEQUENCE</scope>
    <source>
        <strain evidence="2">CGMCC 1.7081</strain>
    </source>
</reference>
<reference evidence="2" key="2">
    <citation type="submission" date="2020-09" db="EMBL/GenBank/DDBJ databases">
        <authorList>
            <person name="Sun Q."/>
            <person name="Zhou Y."/>
        </authorList>
    </citation>
    <scope>NUCLEOTIDE SEQUENCE</scope>
    <source>
        <strain evidence="2">CGMCC 1.7081</strain>
    </source>
</reference>
<evidence type="ECO:0000256" key="1">
    <source>
        <dbReference type="SAM" id="Coils"/>
    </source>
</evidence>
<dbReference type="SUPFAM" id="SSF111369">
    <property type="entry name" value="HlyD-like secretion proteins"/>
    <property type="match status" value="1"/>
</dbReference>
<dbReference type="PANTHER" id="PTHR30469">
    <property type="entry name" value="MULTIDRUG RESISTANCE PROTEIN MDTA"/>
    <property type="match status" value="1"/>
</dbReference>
<organism evidence="2 3">
    <name type="scientific">Pseudodonghicola xiamenensis</name>
    <dbReference type="NCBI Taxonomy" id="337702"/>
    <lineage>
        <taxon>Bacteria</taxon>
        <taxon>Pseudomonadati</taxon>
        <taxon>Pseudomonadota</taxon>
        <taxon>Alphaproteobacteria</taxon>
        <taxon>Rhodobacterales</taxon>
        <taxon>Paracoccaceae</taxon>
        <taxon>Pseudodonghicola</taxon>
    </lineage>
</organism>
<evidence type="ECO:0008006" key="4">
    <source>
        <dbReference type="Google" id="ProtNLM"/>
    </source>
</evidence>
<gene>
    <name evidence="2" type="ORF">GCM10010961_10810</name>
</gene>
<name>A0A8J3MDR0_9RHOB</name>
<accession>A0A8J3MDR0</accession>
<dbReference type="Gene3D" id="1.10.287.470">
    <property type="entry name" value="Helix hairpin bin"/>
    <property type="match status" value="1"/>
</dbReference>
<dbReference type="EMBL" id="BNAP01000003">
    <property type="protein sequence ID" value="GHG84555.1"/>
    <property type="molecule type" value="Genomic_DNA"/>
</dbReference>
<dbReference type="GO" id="GO:1990281">
    <property type="term" value="C:efflux pump complex"/>
    <property type="evidence" value="ECO:0007669"/>
    <property type="project" value="TreeGrafter"/>
</dbReference>
<proteinExistence type="predicted"/>
<dbReference type="AlphaFoldDB" id="A0A8J3MDR0"/>